<evidence type="ECO:0000256" key="3">
    <source>
        <dbReference type="ARBA" id="ARBA00023098"/>
    </source>
</evidence>
<dbReference type="PIRSF" id="PIRSF031982">
    <property type="entry name" value="UCP031982_abhydr"/>
    <property type="match status" value="1"/>
</dbReference>
<dbReference type="HOGENOM" id="CLU_045366_0_0_5"/>
<evidence type="ECO:0000313" key="5">
    <source>
        <dbReference type="EMBL" id="ACL96599.1"/>
    </source>
</evidence>
<dbReference type="PATRIC" id="fig|565050.3.peg.3060"/>
<dbReference type="RefSeq" id="YP_002518507.1">
    <property type="nucleotide sequence ID" value="NC_011916.1"/>
</dbReference>
<dbReference type="GO" id="GO:0003847">
    <property type="term" value="F:1-alkyl-2-acetylglycerophosphocholine esterase activity"/>
    <property type="evidence" value="ECO:0007669"/>
    <property type="project" value="TreeGrafter"/>
</dbReference>
<protein>
    <submittedName>
        <fullName evidence="5">Alpha/beta hydrolase family protein</fullName>
    </submittedName>
</protein>
<dbReference type="AlphaFoldDB" id="A0A0H3CAU8"/>
<dbReference type="InterPro" id="IPR016986">
    <property type="entry name" value="UCP031982_abhydr"/>
</dbReference>
<gene>
    <name evidence="5" type="ordered locus">CCNA_03134</name>
</gene>
<dbReference type="SMR" id="A0A0H3CAU8"/>
<accession>A0A0H3CAU8</accession>
<evidence type="ECO:0000313" key="6">
    <source>
        <dbReference type="Proteomes" id="UP000001364"/>
    </source>
</evidence>
<proteinExistence type="predicted"/>
<evidence type="ECO:0000256" key="4">
    <source>
        <dbReference type="SAM" id="SignalP"/>
    </source>
</evidence>
<keyword evidence="2" id="KW-0442">Lipid degradation</keyword>
<organism evidence="5 6">
    <name type="scientific">Caulobacter vibrioides (strain NA1000 / CB15N)</name>
    <name type="common">Caulobacter crescentus</name>
    <dbReference type="NCBI Taxonomy" id="565050"/>
    <lineage>
        <taxon>Bacteria</taxon>
        <taxon>Pseudomonadati</taxon>
        <taxon>Pseudomonadota</taxon>
        <taxon>Alphaproteobacteria</taxon>
        <taxon>Caulobacterales</taxon>
        <taxon>Caulobacteraceae</taxon>
        <taxon>Caulobacter</taxon>
    </lineage>
</organism>
<dbReference type="PANTHER" id="PTHR10272">
    <property type="entry name" value="PLATELET-ACTIVATING FACTOR ACETYLHYDROLASE"/>
    <property type="match status" value="1"/>
</dbReference>
<dbReference type="Proteomes" id="UP000001364">
    <property type="component" value="Chromosome"/>
</dbReference>
<reference evidence="5 6" key="1">
    <citation type="journal article" date="2010" name="J. Bacteriol.">
        <title>The genetic basis of laboratory adaptation in Caulobacter crescentus.</title>
        <authorList>
            <person name="Marks M.E."/>
            <person name="Castro-Rojas C.M."/>
            <person name="Teiling C."/>
            <person name="Du L."/>
            <person name="Kapatral V."/>
            <person name="Walunas T.L."/>
            <person name="Crosson S."/>
        </authorList>
    </citation>
    <scope>NUCLEOTIDE SEQUENCE [LARGE SCALE GENOMIC DNA]</scope>
    <source>
        <strain evidence="6">NA1000 / CB15N</strain>
    </source>
</reference>
<keyword evidence="3" id="KW-0443">Lipid metabolism</keyword>
<dbReference type="GeneID" id="7330972"/>
<dbReference type="EMBL" id="CP001340">
    <property type="protein sequence ID" value="ACL96599.1"/>
    <property type="molecule type" value="Genomic_DNA"/>
</dbReference>
<evidence type="ECO:0000256" key="1">
    <source>
        <dbReference type="ARBA" id="ARBA00022801"/>
    </source>
</evidence>
<dbReference type="Pfam" id="PF03403">
    <property type="entry name" value="PAF-AH_p_II"/>
    <property type="match status" value="1"/>
</dbReference>
<name>A0A0H3CAU8_CAUVN</name>
<evidence type="ECO:0000256" key="2">
    <source>
        <dbReference type="ARBA" id="ARBA00022963"/>
    </source>
</evidence>
<dbReference type="PANTHER" id="PTHR10272:SF0">
    <property type="entry name" value="PLATELET-ACTIVATING FACTOR ACETYLHYDROLASE"/>
    <property type="match status" value="1"/>
</dbReference>
<dbReference type="PhylomeDB" id="A0A0H3CAU8"/>
<dbReference type="Gene3D" id="3.40.50.1820">
    <property type="entry name" value="alpha/beta hydrolase"/>
    <property type="match status" value="1"/>
</dbReference>
<dbReference type="SUPFAM" id="SSF53474">
    <property type="entry name" value="alpha/beta-Hydrolases"/>
    <property type="match status" value="1"/>
</dbReference>
<keyword evidence="4" id="KW-0732">Signal</keyword>
<sequence>MSLRALFAAASLAVAAFAPPALADNAGFMVLRQPRAEGPPVEVGIWYPTDAAASPMRLGLNAHTVAAGAPVVGEHLPLIVMSHGNGGSFAGHADTAQALAEAGFVVAALTHPGDNYKDQSRATAMADRPAALSSLIGWMLEASPLKAKLDPAKVGAFGFSSGGFTVLAAAGGEPDLSRMLGHCLKHPANFDCKLTANRPAPANVLAARWTHDPRIKAVVAAAPALGFTFGKRGLKGITAPVQLWKAGDDQILPGDDYAEAVHRNLKRPHDYRVVPGAGHFDFLAPCAPTPPAELVYLCASAPGFDRKAFHQTFNTEVVRFFTHQLVAPAKTAQKR</sequence>
<dbReference type="OrthoDB" id="9814760at2"/>
<dbReference type="RefSeq" id="WP_010920875.1">
    <property type="nucleotide sequence ID" value="NC_011916.1"/>
</dbReference>
<feature type="chain" id="PRO_5002606130" evidence="4">
    <location>
        <begin position="24"/>
        <end position="335"/>
    </location>
</feature>
<keyword evidence="6" id="KW-1185">Reference proteome</keyword>
<dbReference type="KEGG" id="ccs:CCNA_03134"/>
<feature type="signal peptide" evidence="4">
    <location>
        <begin position="1"/>
        <end position="23"/>
    </location>
</feature>
<keyword evidence="1 5" id="KW-0378">Hydrolase</keyword>
<dbReference type="GO" id="GO:0016042">
    <property type="term" value="P:lipid catabolic process"/>
    <property type="evidence" value="ECO:0007669"/>
    <property type="project" value="UniProtKB-KW"/>
</dbReference>
<dbReference type="InterPro" id="IPR029058">
    <property type="entry name" value="AB_hydrolase_fold"/>
</dbReference>